<sequence>MARRRLDTRERDKPNWRHEVRTDLYTLRKRSQRRRLLFANLTSFHLPPSSLSSLVSQPFSHPSVHLIKPSSHLVIYPASSRASTINRNYLQQQQLLLAQAIPLRLVPHVRLLTSIRNLSRNTRYLFRPLPSSRSHPTLPAASAMNLLTSHFCIATLSRPSGQWPRLQVGTSSECEASADRCEAVPQALIVNPSHSA</sequence>
<dbReference type="Proteomes" id="UP000799640">
    <property type="component" value="Unassembled WGS sequence"/>
</dbReference>
<proteinExistence type="predicted"/>
<protein>
    <submittedName>
        <fullName evidence="1">Uncharacterized protein</fullName>
    </submittedName>
</protein>
<organism evidence="1 2">
    <name type="scientific">Trichodelitschia bisporula</name>
    <dbReference type="NCBI Taxonomy" id="703511"/>
    <lineage>
        <taxon>Eukaryota</taxon>
        <taxon>Fungi</taxon>
        <taxon>Dikarya</taxon>
        <taxon>Ascomycota</taxon>
        <taxon>Pezizomycotina</taxon>
        <taxon>Dothideomycetes</taxon>
        <taxon>Dothideomycetes incertae sedis</taxon>
        <taxon>Phaeotrichales</taxon>
        <taxon>Phaeotrichaceae</taxon>
        <taxon>Trichodelitschia</taxon>
    </lineage>
</organism>
<dbReference type="EMBL" id="ML996688">
    <property type="protein sequence ID" value="KAF2404329.1"/>
    <property type="molecule type" value="Genomic_DNA"/>
</dbReference>
<accession>A0A6G1I8D4</accession>
<keyword evidence="2" id="KW-1185">Reference proteome</keyword>
<evidence type="ECO:0000313" key="2">
    <source>
        <dbReference type="Proteomes" id="UP000799640"/>
    </source>
</evidence>
<reference evidence="1" key="1">
    <citation type="journal article" date="2020" name="Stud. Mycol.">
        <title>101 Dothideomycetes genomes: a test case for predicting lifestyles and emergence of pathogens.</title>
        <authorList>
            <person name="Haridas S."/>
            <person name="Albert R."/>
            <person name="Binder M."/>
            <person name="Bloem J."/>
            <person name="Labutti K."/>
            <person name="Salamov A."/>
            <person name="Andreopoulos B."/>
            <person name="Baker S."/>
            <person name="Barry K."/>
            <person name="Bills G."/>
            <person name="Bluhm B."/>
            <person name="Cannon C."/>
            <person name="Castanera R."/>
            <person name="Culley D."/>
            <person name="Daum C."/>
            <person name="Ezra D."/>
            <person name="Gonzalez J."/>
            <person name="Henrissat B."/>
            <person name="Kuo A."/>
            <person name="Liang C."/>
            <person name="Lipzen A."/>
            <person name="Lutzoni F."/>
            <person name="Magnuson J."/>
            <person name="Mondo S."/>
            <person name="Nolan M."/>
            <person name="Ohm R."/>
            <person name="Pangilinan J."/>
            <person name="Park H.-J."/>
            <person name="Ramirez L."/>
            <person name="Alfaro M."/>
            <person name="Sun H."/>
            <person name="Tritt A."/>
            <person name="Yoshinaga Y."/>
            <person name="Zwiers L.-H."/>
            <person name="Turgeon B."/>
            <person name="Goodwin S."/>
            <person name="Spatafora J."/>
            <person name="Crous P."/>
            <person name="Grigoriev I."/>
        </authorList>
    </citation>
    <scope>NUCLEOTIDE SEQUENCE</scope>
    <source>
        <strain evidence="1">CBS 262.69</strain>
    </source>
</reference>
<name>A0A6G1I8D4_9PEZI</name>
<evidence type="ECO:0000313" key="1">
    <source>
        <dbReference type="EMBL" id="KAF2404329.1"/>
    </source>
</evidence>
<dbReference type="AlphaFoldDB" id="A0A6G1I8D4"/>
<gene>
    <name evidence="1" type="ORF">EJ06DRAFT_196940</name>
</gene>